<keyword evidence="3" id="KW-0804">Transcription</keyword>
<protein>
    <submittedName>
        <fullName evidence="6">TetR family transcriptional regulator</fullName>
    </submittedName>
</protein>
<dbReference type="Pfam" id="PF17935">
    <property type="entry name" value="TetR_C_27"/>
    <property type="match status" value="1"/>
</dbReference>
<evidence type="ECO:0000313" key="6">
    <source>
        <dbReference type="EMBL" id="PKB19219.1"/>
    </source>
</evidence>
<dbReference type="EMBL" id="PHUF01000003">
    <property type="protein sequence ID" value="PKB19219.1"/>
    <property type="molecule type" value="Genomic_DNA"/>
</dbReference>
<dbReference type="RefSeq" id="WP_100866718.1">
    <property type="nucleotide sequence ID" value="NZ_PHUF01000003.1"/>
</dbReference>
<dbReference type="GO" id="GO:0000976">
    <property type="term" value="F:transcription cis-regulatory region binding"/>
    <property type="evidence" value="ECO:0007669"/>
    <property type="project" value="TreeGrafter"/>
</dbReference>
<evidence type="ECO:0000313" key="7">
    <source>
        <dbReference type="Proteomes" id="UP000232587"/>
    </source>
</evidence>
<evidence type="ECO:0000256" key="3">
    <source>
        <dbReference type="ARBA" id="ARBA00023163"/>
    </source>
</evidence>
<dbReference type="AlphaFoldDB" id="A0A2N0HK14"/>
<dbReference type="PROSITE" id="PS50977">
    <property type="entry name" value="HTH_TETR_2"/>
    <property type="match status" value="1"/>
</dbReference>
<dbReference type="Proteomes" id="UP000232587">
    <property type="component" value="Unassembled WGS sequence"/>
</dbReference>
<organism evidence="6 7">
    <name type="scientific">Novosphingobium kunmingense</name>
    <dbReference type="NCBI Taxonomy" id="1211806"/>
    <lineage>
        <taxon>Bacteria</taxon>
        <taxon>Pseudomonadati</taxon>
        <taxon>Pseudomonadota</taxon>
        <taxon>Alphaproteobacteria</taxon>
        <taxon>Sphingomonadales</taxon>
        <taxon>Sphingomonadaceae</taxon>
        <taxon>Novosphingobium</taxon>
    </lineage>
</organism>
<evidence type="ECO:0000256" key="1">
    <source>
        <dbReference type="ARBA" id="ARBA00023015"/>
    </source>
</evidence>
<keyword evidence="2 4" id="KW-0238">DNA-binding</keyword>
<feature type="DNA-binding region" description="H-T-H motif" evidence="4">
    <location>
        <begin position="32"/>
        <end position="51"/>
    </location>
</feature>
<proteinExistence type="predicted"/>
<keyword evidence="7" id="KW-1185">Reference proteome</keyword>
<dbReference type="OrthoDB" id="7408114at2"/>
<accession>A0A2N0HK14</accession>
<dbReference type="GO" id="GO:0003700">
    <property type="term" value="F:DNA-binding transcription factor activity"/>
    <property type="evidence" value="ECO:0007669"/>
    <property type="project" value="TreeGrafter"/>
</dbReference>
<dbReference type="Pfam" id="PF00440">
    <property type="entry name" value="TetR_N"/>
    <property type="match status" value="1"/>
</dbReference>
<keyword evidence="1" id="KW-0805">Transcription regulation</keyword>
<evidence type="ECO:0000259" key="5">
    <source>
        <dbReference type="PROSITE" id="PS50977"/>
    </source>
</evidence>
<dbReference type="PANTHER" id="PTHR30055">
    <property type="entry name" value="HTH-TYPE TRANSCRIPTIONAL REGULATOR RUTR"/>
    <property type="match status" value="1"/>
</dbReference>
<name>A0A2N0HK14_9SPHN</name>
<dbReference type="InterPro" id="IPR001647">
    <property type="entry name" value="HTH_TetR"/>
</dbReference>
<comment type="caution">
    <text evidence="6">The sequence shown here is derived from an EMBL/GenBank/DDBJ whole genome shotgun (WGS) entry which is preliminary data.</text>
</comment>
<dbReference type="InterPro" id="IPR009057">
    <property type="entry name" value="Homeodomain-like_sf"/>
</dbReference>
<dbReference type="SUPFAM" id="SSF46689">
    <property type="entry name" value="Homeodomain-like"/>
    <property type="match status" value="1"/>
</dbReference>
<evidence type="ECO:0000256" key="2">
    <source>
        <dbReference type="ARBA" id="ARBA00023125"/>
    </source>
</evidence>
<dbReference type="Gene3D" id="1.10.357.10">
    <property type="entry name" value="Tetracycline Repressor, domain 2"/>
    <property type="match status" value="1"/>
</dbReference>
<dbReference type="InterPro" id="IPR041478">
    <property type="entry name" value="TetR_C_27"/>
</dbReference>
<dbReference type="PRINTS" id="PR00455">
    <property type="entry name" value="HTHTETR"/>
</dbReference>
<sequence>MPRPQSDIDAGRERLVEQAIALIEERGNSAITMTELAAAASMSPANLYRYFDSRDALVEAIAEYWFRPKVAIMEEVIASDLTARRKMFEFFARRFTMMKEEWERDPLAFAVYVELGRDNFEQVRSYVDLGDHYLSLIIGEAMAEGYFEGLSIDETLSLVNQMVSVYVNIGAMEMVMPRLTTVKLARIVDAIFDGLSARDRGSAGLAELRSVQNA</sequence>
<dbReference type="PANTHER" id="PTHR30055:SF234">
    <property type="entry name" value="HTH-TYPE TRANSCRIPTIONAL REGULATOR BETI"/>
    <property type="match status" value="1"/>
</dbReference>
<feature type="domain" description="HTH tetR-type" evidence="5">
    <location>
        <begin position="9"/>
        <end position="69"/>
    </location>
</feature>
<evidence type="ECO:0000256" key="4">
    <source>
        <dbReference type="PROSITE-ProRule" id="PRU00335"/>
    </source>
</evidence>
<dbReference type="InterPro" id="IPR050109">
    <property type="entry name" value="HTH-type_TetR-like_transc_reg"/>
</dbReference>
<gene>
    <name evidence="6" type="ORF">B0I00_1449</name>
</gene>
<reference evidence="6 7" key="1">
    <citation type="submission" date="2017-11" db="EMBL/GenBank/DDBJ databases">
        <title>Genomic Encyclopedia of Type Strains, Phase III (KMG-III): the genomes of soil and plant-associated and newly described type strains.</title>
        <authorList>
            <person name="Whitman W."/>
        </authorList>
    </citation>
    <scope>NUCLEOTIDE SEQUENCE [LARGE SCALE GENOMIC DNA]</scope>
    <source>
        <strain evidence="6 7">CGMCC 1.12274</strain>
    </source>
</reference>